<dbReference type="PANTHER" id="PTHR43745:SF2">
    <property type="entry name" value="NITROREDUCTASE MJ1384-RELATED"/>
    <property type="match status" value="1"/>
</dbReference>
<dbReference type="Pfam" id="PF00881">
    <property type="entry name" value="Nitroreductase"/>
    <property type="match status" value="1"/>
</dbReference>
<dbReference type="InterPro" id="IPR052544">
    <property type="entry name" value="Bacteriocin_Proc_Enz"/>
</dbReference>
<dbReference type="EMBL" id="DSFE01000062">
    <property type="protein sequence ID" value="HEU97774.1"/>
    <property type="molecule type" value="Genomic_DNA"/>
</dbReference>
<dbReference type="Gene3D" id="3.40.109.10">
    <property type="entry name" value="NADH Oxidase"/>
    <property type="match status" value="1"/>
</dbReference>
<dbReference type="Proteomes" id="UP000885664">
    <property type="component" value="Unassembled WGS sequence"/>
</dbReference>
<dbReference type="InterPro" id="IPR029479">
    <property type="entry name" value="Nitroreductase"/>
</dbReference>
<dbReference type="NCBIfam" id="TIGR03605">
    <property type="entry name" value="antibiot_sagB"/>
    <property type="match status" value="1"/>
</dbReference>
<sequence>MKIKLPLPKRISPITVEESMLMRRSVRSFTKDPLTWEEISMLLWSGGGAVEEGRFKRTVPSAGATYPLEYYCLFGDDSIASEPKAPAGIYRYKWEDHSLELHINGDRRKELALASLNQKFISEAPFSIVIAAEYGRTTDYYGERGYRYVHFEAGHAGQNIYLMATSLGLGTVAVGAFDDDSVKKLLGIPYEPLYIFPVGRPKEVKRRSFERLWERYAQK</sequence>
<dbReference type="GO" id="GO:0016491">
    <property type="term" value="F:oxidoreductase activity"/>
    <property type="evidence" value="ECO:0007669"/>
    <property type="project" value="InterPro"/>
</dbReference>
<dbReference type="CDD" id="cd02142">
    <property type="entry name" value="McbC_SagB-like_oxidoreductase"/>
    <property type="match status" value="1"/>
</dbReference>
<accession>A0A7C2YSD1</accession>
<dbReference type="PANTHER" id="PTHR43745">
    <property type="entry name" value="NITROREDUCTASE MJ1384-RELATED"/>
    <property type="match status" value="1"/>
</dbReference>
<dbReference type="InterPro" id="IPR020051">
    <property type="entry name" value="SagB-type_dehydrogenase"/>
</dbReference>
<dbReference type="InterPro" id="IPR000415">
    <property type="entry name" value="Nitroreductase-like"/>
</dbReference>
<feature type="domain" description="Nitroreductase" evidence="1">
    <location>
        <begin position="22"/>
        <end position="200"/>
    </location>
</feature>
<name>A0A7C2YSD1_9CREN</name>
<dbReference type="AlphaFoldDB" id="A0A7C2YSD1"/>
<dbReference type="SUPFAM" id="SSF55469">
    <property type="entry name" value="FMN-dependent nitroreductase-like"/>
    <property type="match status" value="1"/>
</dbReference>
<gene>
    <name evidence="2" type="ORF">ENO36_02835</name>
</gene>
<evidence type="ECO:0000313" key="2">
    <source>
        <dbReference type="EMBL" id="HEU97774.1"/>
    </source>
</evidence>
<reference evidence="2" key="1">
    <citation type="journal article" date="2020" name="mSystems">
        <title>Genome- and Community-Level Interaction Insights into Carbon Utilization and Element Cycling Functions of Hydrothermarchaeota in Hydrothermal Sediment.</title>
        <authorList>
            <person name="Zhou Z."/>
            <person name="Liu Y."/>
            <person name="Xu W."/>
            <person name="Pan J."/>
            <person name="Luo Z.H."/>
            <person name="Li M."/>
        </authorList>
    </citation>
    <scope>NUCLEOTIDE SEQUENCE [LARGE SCALE GENOMIC DNA]</scope>
    <source>
        <strain evidence="2">SpSt-1259</strain>
    </source>
</reference>
<proteinExistence type="predicted"/>
<organism evidence="2">
    <name type="scientific">Fervidicoccus fontis</name>
    <dbReference type="NCBI Taxonomy" id="683846"/>
    <lineage>
        <taxon>Archaea</taxon>
        <taxon>Thermoproteota</taxon>
        <taxon>Thermoprotei</taxon>
        <taxon>Fervidicoccales</taxon>
        <taxon>Fervidicoccaceae</taxon>
        <taxon>Fervidicoccus</taxon>
    </lineage>
</organism>
<evidence type="ECO:0000259" key="1">
    <source>
        <dbReference type="Pfam" id="PF00881"/>
    </source>
</evidence>
<comment type="caution">
    <text evidence="2">The sequence shown here is derived from an EMBL/GenBank/DDBJ whole genome shotgun (WGS) entry which is preliminary data.</text>
</comment>
<protein>
    <submittedName>
        <fullName evidence="2">SagB/ThcOx family dehydrogenase</fullName>
    </submittedName>
</protein>